<name>A0A1I1F7G3_9BACT</name>
<dbReference type="InterPro" id="IPR002104">
    <property type="entry name" value="Integrase_catalytic"/>
</dbReference>
<dbReference type="Proteomes" id="UP000199514">
    <property type="component" value="Unassembled WGS sequence"/>
</dbReference>
<dbReference type="STRING" id="927664.SAMN05421780_1024"/>
<evidence type="ECO:0000313" key="4">
    <source>
        <dbReference type="Proteomes" id="UP000199514"/>
    </source>
</evidence>
<keyword evidence="4" id="KW-1185">Reference proteome</keyword>
<dbReference type="GO" id="GO:0015074">
    <property type="term" value="P:DNA integration"/>
    <property type="evidence" value="ECO:0007669"/>
    <property type="project" value="InterPro"/>
</dbReference>
<reference evidence="3 4" key="1">
    <citation type="submission" date="2016-10" db="EMBL/GenBank/DDBJ databases">
        <authorList>
            <person name="de Groot N.N."/>
        </authorList>
    </citation>
    <scope>NUCLEOTIDE SEQUENCE [LARGE SCALE GENOMIC DNA]</scope>
    <source>
        <strain evidence="3 4">DSM 6793</strain>
    </source>
</reference>
<protein>
    <submittedName>
        <fullName evidence="3">Site-specific recombinase XerD</fullName>
    </submittedName>
</protein>
<evidence type="ECO:0000313" key="3">
    <source>
        <dbReference type="EMBL" id="SFB93083.1"/>
    </source>
</evidence>
<dbReference type="InterPro" id="IPR013762">
    <property type="entry name" value="Integrase-like_cat_sf"/>
</dbReference>
<dbReference type="Pfam" id="PF00589">
    <property type="entry name" value="Phage_integrase"/>
    <property type="match status" value="1"/>
</dbReference>
<dbReference type="RefSeq" id="WP_091507875.1">
    <property type="nucleotide sequence ID" value="NZ_FOLE01000002.1"/>
</dbReference>
<feature type="domain" description="Tyr recombinase" evidence="2">
    <location>
        <begin position="212"/>
        <end position="380"/>
    </location>
</feature>
<gene>
    <name evidence="3" type="ORF">SAMN05421780_1024</name>
</gene>
<dbReference type="OrthoDB" id="1098628at2"/>
<dbReference type="Gene3D" id="1.10.443.10">
    <property type="entry name" value="Intergrase catalytic core"/>
    <property type="match status" value="1"/>
</dbReference>
<evidence type="ECO:0000259" key="2">
    <source>
        <dbReference type="PROSITE" id="PS51898"/>
    </source>
</evidence>
<organism evidence="3 4">
    <name type="scientific">Flexibacter flexilis DSM 6793</name>
    <dbReference type="NCBI Taxonomy" id="927664"/>
    <lineage>
        <taxon>Bacteria</taxon>
        <taxon>Pseudomonadati</taxon>
        <taxon>Bacteroidota</taxon>
        <taxon>Cytophagia</taxon>
        <taxon>Cytophagales</taxon>
        <taxon>Flexibacteraceae</taxon>
        <taxon>Flexibacter</taxon>
    </lineage>
</organism>
<dbReference type="InterPro" id="IPR011010">
    <property type="entry name" value="DNA_brk_join_enz"/>
</dbReference>
<dbReference type="GO" id="GO:0006310">
    <property type="term" value="P:DNA recombination"/>
    <property type="evidence" value="ECO:0007669"/>
    <property type="project" value="UniProtKB-KW"/>
</dbReference>
<dbReference type="AlphaFoldDB" id="A0A1I1F7G3"/>
<proteinExistence type="predicted"/>
<dbReference type="EMBL" id="FOLE01000002">
    <property type="protein sequence ID" value="SFB93083.1"/>
    <property type="molecule type" value="Genomic_DNA"/>
</dbReference>
<keyword evidence="1" id="KW-0233">DNA recombination</keyword>
<dbReference type="GO" id="GO:0003677">
    <property type="term" value="F:DNA binding"/>
    <property type="evidence" value="ECO:0007669"/>
    <property type="project" value="InterPro"/>
</dbReference>
<sequence>MTIHFWHRLNQTNKNGESPIWVYIRVGDTKSGDFAAGLICTQEALATSPIIAGQKALIEQTLHQIYTYLCMAHGVRGITANDVKNEYIKRKKGKKTVIREVKTIESKQINQVQELTIFDLFEKYRLESEFGYNSVKYAEKSLKKVSNLNPTLSISANTCTELLKVWLRSITKTSTALNYYTGLKSVIRFSLEEGYVAKNALKRVAKPVVEKLPITYLTPEEVMAIHNGTYNKAEKKYLDMFVFACLTGLTYNDNRTVKQQNIKEFNGRRYIVMKRGKTNQNIFTELLPLAESIWAKYNYDFSGLTKYPQVADQVLKKALMQTGINKHITFHKARHTKAYELLNIRGGSMQVVAAALGNNETTSRKHYAEFDLAALDKQLQLMDKLSPDIYEKPQKNTSQMDTDIL</sequence>
<dbReference type="SUPFAM" id="SSF56349">
    <property type="entry name" value="DNA breaking-rejoining enzymes"/>
    <property type="match status" value="1"/>
</dbReference>
<dbReference type="PROSITE" id="PS51898">
    <property type="entry name" value="TYR_RECOMBINASE"/>
    <property type="match status" value="1"/>
</dbReference>
<accession>A0A1I1F7G3</accession>
<evidence type="ECO:0000256" key="1">
    <source>
        <dbReference type="ARBA" id="ARBA00023172"/>
    </source>
</evidence>